<dbReference type="RefSeq" id="WP_215670242.1">
    <property type="nucleotide sequence ID" value="NZ_JAFJYC010000002.1"/>
</dbReference>
<sequence>MSIVVPANKVAQTELDLANRVCRSAQQVKIRLVWRQPVWADGRRRILPFTPGG</sequence>
<dbReference type="EMBL" id="JAFJYC010000002">
    <property type="protein sequence ID" value="MBT9432866.1"/>
    <property type="molecule type" value="Genomic_DNA"/>
</dbReference>
<evidence type="ECO:0000313" key="2">
    <source>
        <dbReference type="Proteomes" id="UP000811282"/>
    </source>
</evidence>
<keyword evidence="2" id="KW-1185">Reference proteome</keyword>
<evidence type="ECO:0000313" key="1">
    <source>
        <dbReference type="EMBL" id="MBT9432866.1"/>
    </source>
</evidence>
<protein>
    <submittedName>
        <fullName evidence="1">Uncharacterized protein</fullName>
    </submittedName>
</protein>
<organism evidence="1 2">
    <name type="scientific">Candidatus Sodalis endolongispinus</name>
    <dbReference type="NCBI Taxonomy" id="2812662"/>
    <lineage>
        <taxon>Bacteria</taxon>
        <taxon>Pseudomonadati</taxon>
        <taxon>Pseudomonadota</taxon>
        <taxon>Gammaproteobacteria</taxon>
        <taxon>Enterobacterales</taxon>
        <taxon>Bruguierivoracaceae</taxon>
        <taxon>Sodalis</taxon>
    </lineage>
</organism>
<name>A0ABS5YFS1_9GAMM</name>
<comment type="caution">
    <text evidence="1">The sequence shown here is derived from an EMBL/GenBank/DDBJ whole genome shotgun (WGS) entry which is preliminary data.</text>
</comment>
<accession>A0ABS5YFS1</accession>
<reference evidence="1 2" key="1">
    <citation type="journal article" date="2021" name="Genome Biol. Evol.">
        <title>The evolution of interdependence in a four-way mealybug symbiosis.</title>
        <authorList>
            <person name="Garber A.I."/>
            <person name="Kupper M."/>
            <person name="Laetsch D.R."/>
            <person name="Weldon S.R."/>
            <person name="Ladinsky M.S."/>
            <person name="Bjorkman P.J."/>
            <person name="McCutcheon J.P."/>
        </authorList>
    </citation>
    <scope>NUCLEOTIDE SEQUENCE [LARGE SCALE GENOMIC DNA]</scope>
    <source>
        <strain evidence="1">SOD</strain>
    </source>
</reference>
<proteinExistence type="predicted"/>
<gene>
    <name evidence="1" type="ORF">JZM24_13340</name>
</gene>
<dbReference type="Proteomes" id="UP000811282">
    <property type="component" value="Unassembled WGS sequence"/>
</dbReference>